<feature type="domain" description="Cytidyltransferase-like" evidence="12">
    <location>
        <begin position="17"/>
        <end position="183"/>
    </location>
</feature>
<evidence type="ECO:0000256" key="11">
    <source>
        <dbReference type="HAMAP-Rule" id="MF_00244"/>
    </source>
</evidence>
<dbReference type="InterPro" id="IPR005248">
    <property type="entry name" value="NadD/NMNAT"/>
</dbReference>
<dbReference type="UniPathway" id="UPA00253">
    <property type="reaction ID" value="UER00332"/>
</dbReference>
<dbReference type="AlphaFoldDB" id="F0SVG8"/>
<reference evidence="14" key="2">
    <citation type="submission" date="2011-02" db="EMBL/GenBank/DDBJ databases">
        <title>The complete genome of Syntrophobotulus glycolicus DSM 8271.</title>
        <authorList>
            <person name="Lucas S."/>
            <person name="Copeland A."/>
            <person name="Lapidus A."/>
            <person name="Bruce D."/>
            <person name="Goodwin L."/>
            <person name="Pitluck S."/>
            <person name="Kyrpides N."/>
            <person name="Mavromatis K."/>
            <person name="Pagani I."/>
            <person name="Ivanova N."/>
            <person name="Mikhailova N."/>
            <person name="Chertkov O."/>
            <person name="Held B."/>
            <person name="Detter J.C."/>
            <person name="Tapia R."/>
            <person name="Han C."/>
            <person name="Land M."/>
            <person name="Hauser L."/>
            <person name="Markowitz V."/>
            <person name="Cheng J.-F."/>
            <person name="Hugenholtz P."/>
            <person name="Woyke T."/>
            <person name="Wu D."/>
            <person name="Spring S."/>
            <person name="Schroeder M."/>
            <person name="Brambilla E."/>
            <person name="Klenk H.-P."/>
            <person name="Eisen J.A."/>
        </authorList>
    </citation>
    <scope>NUCLEOTIDE SEQUENCE [LARGE SCALE GENOMIC DNA]</scope>
    <source>
        <strain evidence="14">DSM 8271 / FlGlyR</strain>
    </source>
</reference>
<evidence type="ECO:0000256" key="3">
    <source>
        <dbReference type="ARBA" id="ARBA00009014"/>
    </source>
</evidence>
<evidence type="ECO:0000256" key="7">
    <source>
        <dbReference type="ARBA" id="ARBA00022741"/>
    </source>
</evidence>
<dbReference type="Proteomes" id="UP000007488">
    <property type="component" value="Chromosome"/>
</dbReference>
<proteinExistence type="inferred from homology"/>
<keyword evidence="9 11" id="KW-0520">NAD</keyword>
<keyword evidence="5 11" id="KW-0808">Transferase</keyword>
<dbReference type="EC" id="2.7.7.18" evidence="11"/>
<dbReference type="FunFam" id="3.40.50.620:FF:000039">
    <property type="entry name" value="Probable nicotinate-nucleotide adenylyltransferase"/>
    <property type="match status" value="1"/>
</dbReference>
<evidence type="ECO:0000256" key="10">
    <source>
        <dbReference type="ARBA" id="ARBA00048721"/>
    </source>
</evidence>
<evidence type="ECO:0000256" key="2">
    <source>
        <dbReference type="ARBA" id="ARBA00005019"/>
    </source>
</evidence>
<dbReference type="eggNOG" id="COG1057">
    <property type="taxonomic scope" value="Bacteria"/>
</dbReference>
<dbReference type="PANTHER" id="PTHR39321:SF3">
    <property type="entry name" value="PHOSPHOPANTETHEINE ADENYLYLTRANSFERASE"/>
    <property type="match status" value="1"/>
</dbReference>
<dbReference type="STRING" id="645991.Sgly_2456"/>
<dbReference type="PANTHER" id="PTHR39321">
    <property type="entry name" value="NICOTINATE-NUCLEOTIDE ADENYLYLTRANSFERASE-RELATED"/>
    <property type="match status" value="1"/>
</dbReference>
<comment type="similarity">
    <text evidence="3 11">Belongs to the NadD family.</text>
</comment>
<keyword evidence="8 11" id="KW-0067">ATP-binding</keyword>
<dbReference type="InterPro" id="IPR004821">
    <property type="entry name" value="Cyt_trans-like"/>
</dbReference>
<keyword evidence="4 11" id="KW-0662">Pyridine nucleotide biosynthesis</keyword>
<dbReference type="Gene3D" id="3.40.50.620">
    <property type="entry name" value="HUPs"/>
    <property type="match status" value="1"/>
</dbReference>
<dbReference type="NCBIfam" id="TIGR00125">
    <property type="entry name" value="cyt_tran_rel"/>
    <property type="match status" value="1"/>
</dbReference>
<dbReference type="CDD" id="cd02165">
    <property type="entry name" value="NMNAT"/>
    <property type="match status" value="1"/>
</dbReference>
<evidence type="ECO:0000313" key="14">
    <source>
        <dbReference type="Proteomes" id="UP000007488"/>
    </source>
</evidence>
<protein>
    <recommendedName>
        <fullName evidence="11">Probable nicotinate-nucleotide adenylyltransferase</fullName>
        <ecNumber evidence="11">2.7.7.18</ecNumber>
    </recommendedName>
    <alternativeName>
        <fullName evidence="11">Deamido-NAD(+) diphosphorylase</fullName>
    </alternativeName>
    <alternativeName>
        <fullName evidence="11">Deamido-NAD(+) pyrophosphorylase</fullName>
    </alternativeName>
    <alternativeName>
        <fullName evidence="11">Nicotinate mononucleotide adenylyltransferase</fullName>
        <shortName evidence="11">NaMN adenylyltransferase</shortName>
    </alternativeName>
</protein>
<dbReference type="GO" id="GO:0005524">
    <property type="term" value="F:ATP binding"/>
    <property type="evidence" value="ECO:0007669"/>
    <property type="project" value="UniProtKB-KW"/>
</dbReference>
<dbReference type="SUPFAM" id="SSF52374">
    <property type="entry name" value="Nucleotidylyl transferase"/>
    <property type="match status" value="1"/>
</dbReference>
<dbReference type="InterPro" id="IPR014729">
    <property type="entry name" value="Rossmann-like_a/b/a_fold"/>
</dbReference>
<organism evidence="13 14">
    <name type="scientific">Syntrophobotulus glycolicus (strain DSM 8271 / FlGlyR)</name>
    <dbReference type="NCBI Taxonomy" id="645991"/>
    <lineage>
        <taxon>Bacteria</taxon>
        <taxon>Bacillati</taxon>
        <taxon>Bacillota</taxon>
        <taxon>Clostridia</taxon>
        <taxon>Eubacteriales</taxon>
        <taxon>Desulfitobacteriaceae</taxon>
        <taxon>Syntrophobotulus</taxon>
    </lineage>
</organism>
<reference evidence="13 14" key="1">
    <citation type="journal article" date="2011" name="Stand. Genomic Sci.">
        <title>Complete genome sequence of Syntrophobotulus glycolicus type strain (FlGlyR).</title>
        <authorList>
            <person name="Han C."/>
            <person name="Mwirichia R."/>
            <person name="Chertkov O."/>
            <person name="Held B."/>
            <person name="Lapidus A."/>
            <person name="Nolan M."/>
            <person name="Lucas S."/>
            <person name="Hammon N."/>
            <person name="Deshpande S."/>
            <person name="Cheng J.F."/>
            <person name="Tapia R."/>
            <person name="Goodwin L."/>
            <person name="Pitluck S."/>
            <person name="Huntemann M."/>
            <person name="Liolios K."/>
            <person name="Ivanova N."/>
            <person name="Pagani I."/>
            <person name="Mavromatis K."/>
            <person name="Ovchinikova G."/>
            <person name="Pati A."/>
            <person name="Chen A."/>
            <person name="Palaniappan K."/>
            <person name="Land M."/>
            <person name="Hauser L."/>
            <person name="Brambilla E.M."/>
            <person name="Rohde M."/>
            <person name="Spring S."/>
            <person name="Sikorski J."/>
            <person name="Goker M."/>
            <person name="Woyke T."/>
            <person name="Bristow J."/>
            <person name="Eisen J.A."/>
            <person name="Markowitz V."/>
            <person name="Hugenholtz P."/>
            <person name="Kyrpides N.C."/>
            <person name="Klenk H.P."/>
            <person name="Detter J.C."/>
        </authorList>
    </citation>
    <scope>NUCLEOTIDE SEQUENCE [LARGE SCALE GENOMIC DNA]</scope>
    <source>
        <strain evidence="14">DSM 8271 / FlGlyR</strain>
    </source>
</reference>
<dbReference type="HOGENOM" id="CLU_069765_1_1_9"/>
<dbReference type="RefSeq" id="WP_013625606.1">
    <property type="nucleotide sequence ID" value="NC_015172.1"/>
</dbReference>
<evidence type="ECO:0000256" key="6">
    <source>
        <dbReference type="ARBA" id="ARBA00022695"/>
    </source>
</evidence>
<dbReference type="GO" id="GO:0004515">
    <property type="term" value="F:nicotinate-nucleotide adenylyltransferase activity"/>
    <property type="evidence" value="ECO:0007669"/>
    <property type="project" value="UniProtKB-UniRule"/>
</dbReference>
<gene>
    <name evidence="11" type="primary">nadD</name>
    <name evidence="13" type="ordered locus">Sgly_2456</name>
</gene>
<dbReference type="NCBIfam" id="NF000840">
    <property type="entry name" value="PRK00071.1-3"/>
    <property type="match status" value="1"/>
</dbReference>
<dbReference type="OrthoDB" id="5295945at2"/>
<keyword evidence="14" id="KW-1185">Reference proteome</keyword>
<evidence type="ECO:0000256" key="4">
    <source>
        <dbReference type="ARBA" id="ARBA00022642"/>
    </source>
</evidence>
<evidence type="ECO:0000256" key="8">
    <source>
        <dbReference type="ARBA" id="ARBA00022840"/>
    </source>
</evidence>
<dbReference type="KEGG" id="sgy:Sgly_2456"/>
<accession>F0SVG8</accession>
<evidence type="ECO:0000256" key="9">
    <source>
        <dbReference type="ARBA" id="ARBA00023027"/>
    </source>
</evidence>
<dbReference type="GO" id="GO:0009435">
    <property type="term" value="P:NAD+ biosynthetic process"/>
    <property type="evidence" value="ECO:0007669"/>
    <property type="project" value="UniProtKB-UniRule"/>
</dbReference>
<dbReference type="HAMAP" id="MF_00244">
    <property type="entry name" value="NaMN_adenylyltr"/>
    <property type="match status" value="1"/>
</dbReference>
<dbReference type="Pfam" id="PF01467">
    <property type="entry name" value="CTP_transf_like"/>
    <property type="match status" value="1"/>
</dbReference>
<name>F0SVG8_SYNGF</name>
<dbReference type="NCBIfam" id="TIGR00482">
    <property type="entry name" value="nicotinate (nicotinamide) nucleotide adenylyltransferase"/>
    <property type="match status" value="1"/>
</dbReference>
<comment type="catalytic activity">
    <reaction evidence="10 11">
        <text>nicotinate beta-D-ribonucleotide + ATP + H(+) = deamido-NAD(+) + diphosphate</text>
        <dbReference type="Rhea" id="RHEA:22860"/>
        <dbReference type="ChEBI" id="CHEBI:15378"/>
        <dbReference type="ChEBI" id="CHEBI:30616"/>
        <dbReference type="ChEBI" id="CHEBI:33019"/>
        <dbReference type="ChEBI" id="CHEBI:57502"/>
        <dbReference type="ChEBI" id="CHEBI:58437"/>
        <dbReference type="EC" id="2.7.7.18"/>
    </reaction>
</comment>
<dbReference type="EMBL" id="CP002547">
    <property type="protein sequence ID" value="ADY56741.1"/>
    <property type="molecule type" value="Genomic_DNA"/>
</dbReference>
<evidence type="ECO:0000256" key="1">
    <source>
        <dbReference type="ARBA" id="ARBA00002324"/>
    </source>
</evidence>
<keyword evidence="6 11" id="KW-0548">Nucleotidyltransferase</keyword>
<comment type="function">
    <text evidence="1 11">Catalyzes the reversible adenylation of nicotinate mononucleotide (NaMN) to nicotinic acid adenine dinucleotide (NaAD).</text>
</comment>
<sequence length="213" mass="24335">METEIIEAIAGGKHLGIMGGTFDPIHYGHLVAAETARTVFGLDNVLFIPTGIPPHKNHCPVTDPNLRYEMVRLSIRDNSYFKVSRLEIERDGPTYTIDTLRTLKGLFPQQELYFITGSDVLEDILAWREPNEIIRLARIIGASRPGYDAGDSLKRIYDLYPEVKGRITELEIPALAISSTDIRIKVKNQRSIRYLLPEEVRLYIKNNHLYEKK</sequence>
<evidence type="ECO:0000256" key="5">
    <source>
        <dbReference type="ARBA" id="ARBA00022679"/>
    </source>
</evidence>
<comment type="pathway">
    <text evidence="2 11">Cofactor biosynthesis; NAD(+) biosynthesis; deamido-NAD(+) from nicotinate D-ribonucleotide: step 1/1.</text>
</comment>
<keyword evidence="7 11" id="KW-0547">Nucleotide-binding</keyword>
<evidence type="ECO:0000313" key="13">
    <source>
        <dbReference type="EMBL" id="ADY56741.1"/>
    </source>
</evidence>
<evidence type="ECO:0000259" key="12">
    <source>
        <dbReference type="Pfam" id="PF01467"/>
    </source>
</evidence>